<evidence type="ECO:0000313" key="3">
    <source>
        <dbReference type="Proteomes" id="UP001519325"/>
    </source>
</evidence>
<protein>
    <recommendedName>
        <fullName evidence="4">PknH-like extracellular domain-containing protein</fullName>
    </recommendedName>
</protein>
<keyword evidence="3" id="KW-1185">Reference proteome</keyword>
<comment type="caution">
    <text evidence="2">The sequence shown here is derived from an EMBL/GenBank/DDBJ whole genome shotgun (WGS) entry which is preliminary data.</text>
</comment>
<name>A0ABS4Q8L8_9NOCA</name>
<evidence type="ECO:0000256" key="1">
    <source>
        <dbReference type="SAM" id="MobiDB-lite"/>
    </source>
</evidence>
<dbReference type="RefSeq" id="WP_209884118.1">
    <property type="nucleotide sequence ID" value="NZ_JAGGMR010000001.1"/>
</dbReference>
<gene>
    <name evidence="2" type="ORF">BJ987_000391</name>
</gene>
<dbReference type="Proteomes" id="UP001519325">
    <property type="component" value="Unassembled WGS sequence"/>
</dbReference>
<sequence>MSLLVPACSDDDGGGSPDQSVLSDSEFPGGEKTMDVPDDQVRSRMTDVLSVQGADSVAPPECQGPIEEMTEQAEKVTADADFAAASGGTPPSVYFEAVSATQADLAKFSTAVTTCPRMQVVSTSPDRQNLNSQVTLEPRKLPAALDGVQAVAYRTTTVSSVPGFGAFTIKAYIGWALVDNKTVAVRAAVQTADFDEAAAERFFVAAVDKVRKK</sequence>
<evidence type="ECO:0000313" key="2">
    <source>
        <dbReference type="EMBL" id="MBP2187490.1"/>
    </source>
</evidence>
<evidence type="ECO:0008006" key="4">
    <source>
        <dbReference type="Google" id="ProtNLM"/>
    </source>
</evidence>
<organism evidence="2 3">
    <name type="scientific">Nocardia goodfellowii</name>
    <dbReference type="NCBI Taxonomy" id="882446"/>
    <lineage>
        <taxon>Bacteria</taxon>
        <taxon>Bacillati</taxon>
        <taxon>Actinomycetota</taxon>
        <taxon>Actinomycetes</taxon>
        <taxon>Mycobacteriales</taxon>
        <taxon>Nocardiaceae</taxon>
        <taxon>Nocardia</taxon>
    </lineage>
</organism>
<dbReference type="EMBL" id="JAGGMR010000001">
    <property type="protein sequence ID" value="MBP2187490.1"/>
    <property type="molecule type" value="Genomic_DNA"/>
</dbReference>
<proteinExistence type="predicted"/>
<accession>A0ABS4Q8L8</accession>
<feature type="region of interest" description="Disordered" evidence="1">
    <location>
        <begin position="1"/>
        <end position="39"/>
    </location>
</feature>
<reference evidence="2 3" key="1">
    <citation type="submission" date="2021-03" db="EMBL/GenBank/DDBJ databases">
        <title>Sequencing the genomes of 1000 actinobacteria strains.</title>
        <authorList>
            <person name="Klenk H.-P."/>
        </authorList>
    </citation>
    <scope>NUCLEOTIDE SEQUENCE [LARGE SCALE GENOMIC DNA]</scope>
    <source>
        <strain evidence="2 3">DSM 45516</strain>
    </source>
</reference>